<comment type="caution">
    <text evidence="2">The sequence shown here is derived from an EMBL/GenBank/DDBJ whole genome shotgun (WGS) entry which is preliminary data.</text>
</comment>
<dbReference type="VEuPathDB" id="FungiDB:AB675_1147"/>
<dbReference type="RefSeq" id="XP_017998169.1">
    <property type="nucleotide sequence ID" value="XM_018140330.1"/>
</dbReference>
<evidence type="ECO:0000313" key="2">
    <source>
        <dbReference type="EMBL" id="KPI38206.1"/>
    </source>
</evidence>
<feature type="region of interest" description="Disordered" evidence="1">
    <location>
        <begin position="76"/>
        <end position="140"/>
    </location>
</feature>
<dbReference type="EMBL" id="LFJN01000020">
    <property type="protein sequence ID" value="KPI38206.1"/>
    <property type="molecule type" value="Genomic_DNA"/>
</dbReference>
<dbReference type="GeneID" id="28732200"/>
<sequence>MPPKKTAAAAEPTGQNIKVLCAVLRGIDSLNVDWKSVAAELDIKRADNAGTAFRNAIKPLGLNYKAGKIFAIGDEAPAATPKKLVSNKKTKGNAKSTNSSGEESDEKSSGSDSSNKRKKDAEAGDGGNVGKKPKIEEDED</sequence>
<accession>A0A0N1H1H5</accession>
<evidence type="ECO:0000313" key="3">
    <source>
        <dbReference type="Proteomes" id="UP000038010"/>
    </source>
</evidence>
<keyword evidence="3" id="KW-1185">Reference proteome</keyword>
<gene>
    <name evidence="2" type="ORF">AB675_1147</name>
</gene>
<name>A0A0N1H1H5_9EURO</name>
<dbReference type="AlphaFoldDB" id="A0A0N1H1H5"/>
<proteinExistence type="predicted"/>
<reference evidence="2 3" key="1">
    <citation type="submission" date="2015-06" db="EMBL/GenBank/DDBJ databases">
        <title>Draft genome of the ant-associated black yeast Phialophora attae CBS 131958.</title>
        <authorList>
            <person name="Moreno L.F."/>
            <person name="Stielow B.J."/>
            <person name="de Hoog S."/>
            <person name="Vicente V.A."/>
            <person name="Weiss V.A."/>
            <person name="de Vries M."/>
            <person name="Cruz L.M."/>
            <person name="Souza E.M."/>
        </authorList>
    </citation>
    <scope>NUCLEOTIDE SEQUENCE [LARGE SCALE GENOMIC DNA]</scope>
    <source>
        <strain evidence="2 3">CBS 131958</strain>
    </source>
</reference>
<evidence type="ECO:0000256" key="1">
    <source>
        <dbReference type="SAM" id="MobiDB-lite"/>
    </source>
</evidence>
<organism evidence="2 3">
    <name type="scientific">Cyphellophora attinorum</name>
    <dbReference type="NCBI Taxonomy" id="1664694"/>
    <lineage>
        <taxon>Eukaryota</taxon>
        <taxon>Fungi</taxon>
        <taxon>Dikarya</taxon>
        <taxon>Ascomycota</taxon>
        <taxon>Pezizomycotina</taxon>
        <taxon>Eurotiomycetes</taxon>
        <taxon>Chaetothyriomycetidae</taxon>
        <taxon>Chaetothyriales</taxon>
        <taxon>Cyphellophoraceae</taxon>
        <taxon>Cyphellophora</taxon>
    </lineage>
</organism>
<dbReference type="OrthoDB" id="4160564at2759"/>
<dbReference type="Proteomes" id="UP000038010">
    <property type="component" value="Unassembled WGS sequence"/>
</dbReference>
<protein>
    <submittedName>
        <fullName evidence="2">Uncharacterized protein</fullName>
    </submittedName>
</protein>